<dbReference type="InParanoid" id="D7FVG4"/>
<keyword evidence="5" id="KW-1185">Reference proteome</keyword>
<evidence type="ECO:0000256" key="1">
    <source>
        <dbReference type="ARBA" id="ARBA00007692"/>
    </source>
</evidence>
<dbReference type="Pfam" id="PF02536">
    <property type="entry name" value="mTERF"/>
    <property type="match status" value="2"/>
</dbReference>
<evidence type="ECO:0000256" key="2">
    <source>
        <dbReference type="ARBA" id="ARBA00022946"/>
    </source>
</evidence>
<evidence type="ECO:0000313" key="4">
    <source>
        <dbReference type="EMBL" id="CBJ31885.1"/>
    </source>
</evidence>
<dbReference type="STRING" id="2880.D7FVG4"/>
<dbReference type="AlphaFoldDB" id="D7FVG4"/>
<evidence type="ECO:0000313" key="5">
    <source>
        <dbReference type="Proteomes" id="UP000002630"/>
    </source>
</evidence>
<feature type="compositionally biased region" description="Basic and acidic residues" evidence="3">
    <location>
        <begin position="40"/>
        <end position="54"/>
    </location>
</feature>
<dbReference type="InterPro" id="IPR003690">
    <property type="entry name" value="MTERF"/>
</dbReference>
<dbReference type="SMART" id="SM00733">
    <property type="entry name" value="Mterf"/>
    <property type="match status" value="7"/>
</dbReference>
<organism evidence="4 5">
    <name type="scientific">Ectocarpus siliculosus</name>
    <name type="common">Brown alga</name>
    <name type="synonym">Conferva siliculosa</name>
    <dbReference type="NCBI Taxonomy" id="2880"/>
    <lineage>
        <taxon>Eukaryota</taxon>
        <taxon>Sar</taxon>
        <taxon>Stramenopiles</taxon>
        <taxon>Ochrophyta</taxon>
        <taxon>PX clade</taxon>
        <taxon>Phaeophyceae</taxon>
        <taxon>Ectocarpales</taxon>
        <taxon>Ectocarpaceae</taxon>
        <taxon>Ectocarpus</taxon>
    </lineage>
</organism>
<comment type="similarity">
    <text evidence="1">Belongs to the mTERF family.</text>
</comment>
<dbReference type="Gene3D" id="1.25.70.10">
    <property type="entry name" value="Transcription termination factor 3, mitochondrial"/>
    <property type="match status" value="1"/>
</dbReference>
<dbReference type="OrthoDB" id="187447at2759"/>
<proteinExistence type="inferred from homology"/>
<dbReference type="EMBL" id="FN649760">
    <property type="protein sequence ID" value="CBJ31885.1"/>
    <property type="molecule type" value="Genomic_DNA"/>
</dbReference>
<dbReference type="PANTHER" id="PTHR13068:SF112">
    <property type="entry name" value="TRANSCRIPTION TERMINATION FACTOR 3, MITOCHONDRIAL"/>
    <property type="match status" value="1"/>
</dbReference>
<evidence type="ECO:0000256" key="3">
    <source>
        <dbReference type="SAM" id="MobiDB-lite"/>
    </source>
</evidence>
<dbReference type="Proteomes" id="UP000002630">
    <property type="component" value="Unassembled WGS sequence"/>
</dbReference>
<dbReference type="InterPro" id="IPR038538">
    <property type="entry name" value="MTERF_sf"/>
</dbReference>
<reference evidence="4 5" key="1">
    <citation type="journal article" date="2010" name="Nature">
        <title>The Ectocarpus genome and the independent evolution of multicellularity in brown algae.</title>
        <authorList>
            <person name="Cock J.M."/>
            <person name="Sterck L."/>
            <person name="Rouze P."/>
            <person name="Scornet D."/>
            <person name="Allen A.E."/>
            <person name="Amoutzias G."/>
            <person name="Anthouard V."/>
            <person name="Artiguenave F."/>
            <person name="Aury J.M."/>
            <person name="Badger J.H."/>
            <person name="Beszteri B."/>
            <person name="Billiau K."/>
            <person name="Bonnet E."/>
            <person name="Bothwell J.H."/>
            <person name="Bowler C."/>
            <person name="Boyen C."/>
            <person name="Brownlee C."/>
            <person name="Carrano C.J."/>
            <person name="Charrier B."/>
            <person name="Cho G.Y."/>
            <person name="Coelho S.M."/>
            <person name="Collen J."/>
            <person name="Corre E."/>
            <person name="Da Silva C."/>
            <person name="Delage L."/>
            <person name="Delaroque N."/>
            <person name="Dittami S.M."/>
            <person name="Doulbeau S."/>
            <person name="Elias M."/>
            <person name="Farnham G."/>
            <person name="Gachon C.M."/>
            <person name="Gschloessl B."/>
            <person name="Heesch S."/>
            <person name="Jabbari K."/>
            <person name="Jubin C."/>
            <person name="Kawai H."/>
            <person name="Kimura K."/>
            <person name="Kloareg B."/>
            <person name="Kupper F.C."/>
            <person name="Lang D."/>
            <person name="Le Bail A."/>
            <person name="Leblanc C."/>
            <person name="Lerouge P."/>
            <person name="Lohr M."/>
            <person name="Lopez P.J."/>
            <person name="Martens C."/>
            <person name="Maumus F."/>
            <person name="Michel G."/>
            <person name="Miranda-Saavedra D."/>
            <person name="Morales J."/>
            <person name="Moreau H."/>
            <person name="Motomura T."/>
            <person name="Nagasato C."/>
            <person name="Napoli C.A."/>
            <person name="Nelson D.R."/>
            <person name="Nyvall-Collen P."/>
            <person name="Peters A.F."/>
            <person name="Pommier C."/>
            <person name="Potin P."/>
            <person name="Poulain J."/>
            <person name="Quesneville H."/>
            <person name="Read B."/>
            <person name="Rensing S.A."/>
            <person name="Ritter A."/>
            <person name="Rousvoal S."/>
            <person name="Samanta M."/>
            <person name="Samson G."/>
            <person name="Schroeder D.C."/>
            <person name="Segurens B."/>
            <person name="Strittmatter M."/>
            <person name="Tonon T."/>
            <person name="Tregear J.W."/>
            <person name="Valentin K."/>
            <person name="von Dassow P."/>
            <person name="Yamagishi T."/>
            <person name="Van de Peer Y."/>
            <person name="Wincker P."/>
        </authorList>
    </citation>
    <scope>NUCLEOTIDE SEQUENCE [LARGE SCALE GENOMIC DNA]</scope>
    <source>
        <strain evidence="5">Ec32 / CCAP1310/4</strain>
    </source>
</reference>
<dbReference type="PANTHER" id="PTHR13068">
    <property type="entry name" value="CGI-12 PROTEIN-RELATED"/>
    <property type="match status" value="1"/>
</dbReference>
<name>D7FVG4_ECTSI</name>
<accession>D7FVG4</accession>
<sequence length="451" mass="50321">MVGVGRAPGFASSLVRCGGAHNAWLTPKEANLRSLATVAERRRGGSRGRGDGHAGRGSVAQAKRAGRPQHRNADAPRFQPFGRAGGEGSKVAERLYEDFGINNLKKYSPEATDERKRVLTWLEGKVRMSSRAIADMVEQEPRIAEQETGAISARLAWLKERLRLSDEQIRSLVHRRPSVLCRSVDDSMEPKVQWLQEKLGLSADEVATMVSSAPNVLTISIEGSMAPKLDWLSRRLMLSNEELAAVVTTCPQVLTSSIEGALEPRLRWLHTNLQIGGSVLRERVLSYPWLLNLSEKDKLVPTFDFLKTELLLDEAEIRKTLFRNPRMFLTPMRQTFDSTKKWLCTSVGLGEEEAVKVLTKDARLLLRSTEVLDAKVAFFCQEMGATLEDVRAVLMTSPNFLLISIDLMLAPRVATLKDAGVKVSFSAHWNDLAFGPRGEAFDFWVRRQASR</sequence>
<feature type="region of interest" description="Disordered" evidence="3">
    <location>
        <begin position="40"/>
        <end position="84"/>
    </location>
</feature>
<protein>
    <submittedName>
        <fullName evidence="4">Uncharacterized protein</fullName>
    </submittedName>
</protein>
<keyword evidence="2" id="KW-0809">Transit peptide</keyword>
<dbReference type="GO" id="GO:0003676">
    <property type="term" value="F:nucleic acid binding"/>
    <property type="evidence" value="ECO:0007669"/>
    <property type="project" value="InterPro"/>
</dbReference>
<gene>
    <name evidence="4" type="ORF">Esi_0290_0007</name>
</gene>
<dbReference type="eggNOG" id="KOG1267">
    <property type="taxonomic scope" value="Eukaryota"/>
</dbReference>